<dbReference type="AlphaFoldDB" id="A0A0M2F555"/>
<accession>A0A0M2F555</accession>
<evidence type="ECO:0000313" key="1">
    <source>
        <dbReference type="EMBL" id="KGA35455.1"/>
    </source>
</evidence>
<dbReference type="SUPFAM" id="SSF53756">
    <property type="entry name" value="UDP-Glycosyltransferase/glycogen phosphorylase"/>
    <property type="match status" value="1"/>
</dbReference>
<reference evidence="1 2" key="1">
    <citation type="submission" date="2014-08" db="EMBL/GenBank/DDBJ databases">
        <title>Genome sequences of NCPPB Pectobacterium isolates.</title>
        <authorList>
            <person name="Glover R.H."/>
            <person name="Sapp M."/>
            <person name="Elphinstone J."/>
        </authorList>
    </citation>
    <scope>NUCLEOTIDE SEQUENCE [LARGE SCALE GENOMIC DNA]</scope>
    <source>
        <strain evidence="1 2">LMG 21372</strain>
    </source>
</reference>
<sequence>MQEKFQKYLDYKEKINFNYKGYPVEKILSVDIASIAFGIKKFRLKGLFGFFFSRKIVFPEIGKNDVLYSMGDYKRKDYYALLDYVREQTPGHLVDLNDNGRIVTINVINILKALVHIFSEGQGIALKDKLMLAVSYTYIMNYIDEIERNESALPGAYVSFCSSHINEAVIDIFFQKRSIPTYTLQHGLYFLFKDKTIDAICYENIIANKLLCWGEYTREQFVEYGVPAEKLIVAGYPGTFESLKKREVKEKFTILLLLSRYMFHENNIHILNIVSSVKKLNKNINIDVKMHPSLKESDYHRVFEEHGFSLCKEGTIKSLLKNGEYDMTISYNSTAYYDSYMSNCVSLRYLDKDSDGSIDVLDDGFDSVTSLSEKIAIFSQDMKTDLFWRQVEERLAFICGFNINKYNEEIKTQQLLERNKEVEK</sequence>
<dbReference type="OrthoDB" id="1492777at2"/>
<evidence type="ECO:0000313" key="2">
    <source>
        <dbReference type="Proteomes" id="UP000029435"/>
    </source>
</evidence>
<dbReference type="EMBL" id="JQOD01000001">
    <property type="protein sequence ID" value="KGA35455.1"/>
    <property type="molecule type" value="Genomic_DNA"/>
</dbReference>
<dbReference type="RefSeq" id="WP_039312079.1">
    <property type="nucleotide sequence ID" value="NZ_JQOD01000001.1"/>
</dbReference>
<proteinExistence type="predicted"/>
<protein>
    <submittedName>
        <fullName evidence="1">Uncharacterized protein</fullName>
    </submittedName>
</protein>
<gene>
    <name evidence="1" type="ORF">KU74_03000</name>
</gene>
<organism evidence="1 2">
    <name type="scientific">Pectobacterium brasiliense</name>
    <dbReference type="NCBI Taxonomy" id="180957"/>
    <lineage>
        <taxon>Bacteria</taxon>
        <taxon>Pseudomonadati</taxon>
        <taxon>Pseudomonadota</taxon>
        <taxon>Gammaproteobacteria</taxon>
        <taxon>Enterobacterales</taxon>
        <taxon>Pectobacteriaceae</taxon>
        <taxon>Pectobacterium</taxon>
    </lineage>
</organism>
<name>A0A0M2F555_9GAMM</name>
<dbReference type="Proteomes" id="UP000029435">
    <property type="component" value="Unassembled WGS sequence"/>
</dbReference>
<comment type="caution">
    <text evidence="1">The sequence shown here is derived from an EMBL/GenBank/DDBJ whole genome shotgun (WGS) entry which is preliminary data.</text>
</comment>